<feature type="binding site" evidence="6">
    <location>
        <position position="90"/>
    </location>
    <ligand>
        <name>ATP</name>
        <dbReference type="ChEBI" id="CHEBI:30616"/>
    </ligand>
</feature>
<dbReference type="GeneID" id="26228650"/>
<accession>A0A7T7BPP7</accession>
<feature type="compositionally biased region" description="Polar residues" evidence="7">
    <location>
        <begin position="522"/>
        <end position="535"/>
    </location>
</feature>
<dbReference type="InterPro" id="IPR017441">
    <property type="entry name" value="Protein_kinase_ATP_BS"/>
</dbReference>
<dbReference type="GO" id="GO:0000922">
    <property type="term" value="C:spindle pole"/>
    <property type="evidence" value="ECO:0007669"/>
    <property type="project" value="TreeGrafter"/>
</dbReference>
<feature type="compositionally biased region" description="Polar residues" evidence="7">
    <location>
        <begin position="988"/>
        <end position="997"/>
    </location>
</feature>
<dbReference type="PROSITE" id="PS00107">
    <property type="entry name" value="PROTEIN_KINASE_ATP"/>
    <property type="match status" value="1"/>
</dbReference>
<dbReference type="SUPFAM" id="SSF82615">
    <property type="entry name" value="Polo-box domain"/>
    <property type="match status" value="2"/>
</dbReference>
<dbReference type="Gene3D" id="3.30.1120.30">
    <property type="entry name" value="POLO box domain"/>
    <property type="match status" value="1"/>
</dbReference>
<proteinExistence type="predicted"/>
<evidence type="ECO:0000259" key="8">
    <source>
        <dbReference type="PROSITE" id="PS50011"/>
    </source>
</evidence>
<evidence type="ECO:0000256" key="6">
    <source>
        <dbReference type="PROSITE-ProRule" id="PRU10141"/>
    </source>
</evidence>
<dbReference type="FunFam" id="3.30.1120.30:FF:000004">
    <property type="entry name" value="Serine/threonine-protein kinase"/>
    <property type="match status" value="1"/>
</dbReference>
<evidence type="ECO:0000256" key="3">
    <source>
        <dbReference type="ARBA" id="ARBA00022741"/>
    </source>
</evidence>
<dbReference type="GO" id="GO:0005737">
    <property type="term" value="C:cytoplasm"/>
    <property type="evidence" value="ECO:0007669"/>
    <property type="project" value="TreeGrafter"/>
</dbReference>
<keyword evidence="2" id="KW-0808">Transferase</keyword>
<feature type="compositionally biased region" description="Polar residues" evidence="7">
    <location>
        <begin position="1"/>
        <end position="12"/>
    </location>
</feature>
<dbReference type="Pfam" id="PF00069">
    <property type="entry name" value="Pkinase"/>
    <property type="match status" value="1"/>
</dbReference>
<dbReference type="GO" id="GO:0005816">
    <property type="term" value="C:spindle pole body"/>
    <property type="evidence" value="ECO:0007669"/>
    <property type="project" value="TreeGrafter"/>
</dbReference>
<dbReference type="EMBL" id="CP060779">
    <property type="protein sequence ID" value="QQK47585.1"/>
    <property type="molecule type" value="Genomic_DNA"/>
</dbReference>
<dbReference type="PROSITE" id="PS50011">
    <property type="entry name" value="PROTEIN_KINASE_DOM"/>
    <property type="match status" value="1"/>
</dbReference>
<keyword evidence="5 6" id="KW-0067">ATP-binding</keyword>
<dbReference type="FunFam" id="3.30.200.20:FF:000042">
    <property type="entry name" value="Aurora kinase A"/>
    <property type="match status" value="1"/>
</dbReference>
<dbReference type="CDD" id="cd14099">
    <property type="entry name" value="STKc_PLK"/>
    <property type="match status" value="1"/>
</dbReference>
<dbReference type="CDD" id="cd13118">
    <property type="entry name" value="POLO_box_1"/>
    <property type="match status" value="1"/>
</dbReference>
<gene>
    <name evidence="9" type="ORF">Pdw03_5220</name>
</gene>
<feature type="region of interest" description="Disordered" evidence="7">
    <location>
        <begin position="483"/>
        <end position="614"/>
    </location>
</feature>
<feature type="compositionally biased region" description="Low complexity" evidence="7">
    <location>
        <begin position="968"/>
        <end position="982"/>
    </location>
</feature>
<dbReference type="GO" id="GO:0000776">
    <property type="term" value="C:kinetochore"/>
    <property type="evidence" value="ECO:0007669"/>
    <property type="project" value="TreeGrafter"/>
</dbReference>
<dbReference type="FunFam" id="1.10.510.10:FF:000652">
    <property type="entry name" value="Serine/threonine-protein kinase"/>
    <property type="match status" value="1"/>
</dbReference>
<dbReference type="GO" id="GO:0004674">
    <property type="term" value="F:protein serine/threonine kinase activity"/>
    <property type="evidence" value="ECO:0007669"/>
    <property type="project" value="UniProtKB-KW"/>
</dbReference>
<evidence type="ECO:0000313" key="9">
    <source>
        <dbReference type="EMBL" id="QQK47585.1"/>
    </source>
</evidence>
<dbReference type="VEuPathDB" id="FungiDB:PDIP_03270"/>
<organism evidence="9 10">
    <name type="scientific">Penicillium digitatum</name>
    <name type="common">Green mold</name>
    <dbReference type="NCBI Taxonomy" id="36651"/>
    <lineage>
        <taxon>Eukaryota</taxon>
        <taxon>Fungi</taxon>
        <taxon>Dikarya</taxon>
        <taxon>Ascomycota</taxon>
        <taxon>Pezizomycotina</taxon>
        <taxon>Eurotiomycetes</taxon>
        <taxon>Eurotiomycetidae</taxon>
        <taxon>Eurotiales</taxon>
        <taxon>Aspergillaceae</taxon>
        <taxon>Penicillium</taxon>
    </lineage>
</organism>
<feature type="region of interest" description="Disordered" evidence="7">
    <location>
        <begin position="1"/>
        <end position="56"/>
    </location>
</feature>
<dbReference type="InterPro" id="IPR008271">
    <property type="entry name" value="Ser/Thr_kinase_AS"/>
</dbReference>
<dbReference type="PANTHER" id="PTHR24345:SF0">
    <property type="entry name" value="CELL CYCLE SERINE_THREONINE-PROTEIN KINASE CDC5_MSD2"/>
    <property type="match status" value="1"/>
</dbReference>
<dbReference type="GO" id="GO:0005524">
    <property type="term" value="F:ATP binding"/>
    <property type="evidence" value="ECO:0007669"/>
    <property type="project" value="UniProtKB-UniRule"/>
</dbReference>
<feature type="domain" description="Protein kinase" evidence="8">
    <location>
        <begin position="61"/>
        <end position="322"/>
    </location>
</feature>
<dbReference type="Gene3D" id="3.30.200.20">
    <property type="entry name" value="Phosphorylase Kinase, domain 1"/>
    <property type="match status" value="1"/>
</dbReference>
<dbReference type="CDD" id="cd13117">
    <property type="entry name" value="POLO_box_2"/>
    <property type="match status" value="1"/>
</dbReference>
<dbReference type="RefSeq" id="XP_065957925.1">
    <property type="nucleotide sequence ID" value="XM_066100985.1"/>
</dbReference>
<evidence type="ECO:0000256" key="5">
    <source>
        <dbReference type="ARBA" id="ARBA00022840"/>
    </source>
</evidence>
<dbReference type="PANTHER" id="PTHR24345">
    <property type="entry name" value="SERINE/THREONINE-PROTEIN KINASE PLK"/>
    <property type="match status" value="1"/>
</dbReference>
<dbReference type="InterPro" id="IPR036947">
    <property type="entry name" value="POLO_box_dom_sf"/>
</dbReference>
<keyword evidence="4 9" id="KW-0418">Kinase</keyword>
<sequence length="1051" mass="117310">MEALSPRTTNQKIKPKLAMDHKPFEKNAVLPSSKQRLASSKSYADPPPSIVSEPEDGGERYSVGAFLGKGGFAVCYEGTLARNGRVYAMKVVKSAMSQKKMEEKFRTELQIHSKMRHPFIVQFYRAFAFESSTYVVLELCPNGSVMDMFRKRRCFSLPEVRRYMIQLCAAVKYLHKRFVAHRDLKMGNLFLDHHMNIKVGDFGLAAMILSDKDAKRRNTLCGTPNYIAPEVLDKSKGGHTQKVDIWSVGVICFAMLAGQLPFQSKTQDEVYKKVQNLNYVWPKESESSNYIPEEAKDLVSRCLNLVDEERPDPDDIVEHPFFNMYDGCIPRQLDPSCRFNKPLWLKDASPQGDSMLPSTRSAGWDVNLMGHLGNLLGEIARSRLSLSVMWRIPEDLEGDWCLLESSRKIIRSEESMLSSTMSQRAAAQQRRMEGQSHAATLRQQARVPPISPRKVPGISDPVVLSSRLYREITKAEAKPLSAADVPTGGLAERPIRARRMVSASQATTLRNKDKDVAPKLAKSTSMPSGLTPSISTRERQPSTRTEERNVITRQTSLRPTSRADLSTSVGRGERQRGSPIEESVRSAQAQSKVSAESDGPGRSNSKTTSSRARSSLGLSPLFHAEDACKLLPRTSLTEVNTDLRLMLTNLINHAPNRRRGGARKQPHAYVIKWVDYTNRYGIGYVLDDGSVGCVFKGENGQPATSVVVRDGERHIRRKARSVADGKQQPIYYSEADQLVPRTGTSVEFYENRDDDLLGCRGIRRALIPPSLFDVKSSKAMRVRSNTGTDVERADAEKIKRMKLVDQFGKYMIGALGRHGDEGILDEDLPEHNSAQFVKFYQRLGNVGIWGFGDGAFQFNFPDHTKLVISPGRTRSSSPWIDFYHLSSSAARFFAAKGKMHPAGFDTRAVASDEAATFLSIANGDSINSTEDLIRDILDANAFIQKIAFIEDTLRVWIEFGRLGGRPPSIDSASADDSLPDEAFWQGPQERSQPNSPGTKFVWVTVGAPDGDGHYRSMMLKDSDREPKGPPAGVEYDKEMNLLKNRLRTLGR</sequence>
<reference evidence="9 10" key="1">
    <citation type="submission" date="2020-08" db="EMBL/GenBank/DDBJ databases">
        <title>The completed genome sequence of the pathogenic ascomycete fungus Penicillium digitatum.</title>
        <authorList>
            <person name="Wang M."/>
        </authorList>
    </citation>
    <scope>NUCLEOTIDE SEQUENCE [LARGE SCALE GENOMIC DNA]</scope>
    <source>
        <strain evidence="9 10">PdW03</strain>
    </source>
</reference>
<dbReference type="Gene3D" id="1.10.510.10">
    <property type="entry name" value="Transferase(Phosphotransferase) domain 1"/>
    <property type="match status" value="1"/>
</dbReference>
<keyword evidence="3 6" id="KW-0547">Nucleotide-binding</keyword>
<dbReference type="InterPro" id="IPR011009">
    <property type="entry name" value="Kinase-like_dom_sf"/>
</dbReference>
<dbReference type="GO" id="GO:0007052">
    <property type="term" value="P:mitotic spindle organization"/>
    <property type="evidence" value="ECO:0007669"/>
    <property type="project" value="TreeGrafter"/>
</dbReference>
<feature type="compositionally biased region" description="Basic and acidic residues" evidence="7">
    <location>
        <begin position="1013"/>
        <end position="1027"/>
    </location>
</feature>
<dbReference type="InterPro" id="IPR000719">
    <property type="entry name" value="Prot_kinase_dom"/>
</dbReference>
<name>A0A7T7BPP7_PENDI</name>
<dbReference type="InterPro" id="IPR033701">
    <property type="entry name" value="POLO_box_1"/>
</dbReference>
<keyword evidence="1" id="KW-0723">Serine/threonine-protein kinase</keyword>
<evidence type="ECO:0000256" key="1">
    <source>
        <dbReference type="ARBA" id="ARBA00022527"/>
    </source>
</evidence>
<evidence type="ECO:0000256" key="7">
    <source>
        <dbReference type="SAM" id="MobiDB-lite"/>
    </source>
</evidence>
<feature type="compositionally biased region" description="Polar residues" evidence="7">
    <location>
        <begin position="30"/>
        <end position="42"/>
    </location>
</feature>
<dbReference type="SMART" id="SM00220">
    <property type="entry name" value="S_TKc"/>
    <property type="match status" value="1"/>
</dbReference>
<feature type="compositionally biased region" description="Polar residues" evidence="7">
    <location>
        <begin position="602"/>
        <end position="614"/>
    </location>
</feature>
<dbReference type="GO" id="GO:0005634">
    <property type="term" value="C:nucleus"/>
    <property type="evidence" value="ECO:0007669"/>
    <property type="project" value="TreeGrafter"/>
</dbReference>
<feature type="region of interest" description="Disordered" evidence="7">
    <location>
        <begin position="968"/>
        <end position="998"/>
    </location>
</feature>
<feature type="compositionally biased region" description="Polar residues" evidence="7">
    <location>
        <begin position="585"/>
        <end position="594"/>
    </location>
</feature>
<feature type="compositionally biased region" description="Polar residues" evidence="7">
    <location>
        <begin position="551"/>
        <end position="569"/>
    </location>
</feature>
<evidence type="ECO:0000313" key="10">
    <source>
        <dbReference type="Proteomes" id="UP000595662"/>
    </source>
</evidence>
<feature type="compositionally biased region" description="Basic and acidic residues" evidence="7">
    <location>
        <begin position="536"/>
        <end position="550"/>
    </location>
</feature>
<dbReference type="Proteomes" id="UP000595662">
    <property type="component" value="Chromosome 6"/>
</dbReference>
<dbReference type="SUPFAM" id="SSF56112">
    <property type="entry name" value="Protein kinase-like (PK-like)"/>
    <property type="match status" value="1"/>
</dbReference>
<dbReference type="AlphaFoldDB" id="A0A7T7BPP7"/>
<feature type="region of interest" description="Disordered" evidence="7">
    <location>
        <begin position="428"/>
        <end position="454"/>
    </location>
</feature>
<feature type="region of interest" description="Disordered" evidence="7">
    <location>
        <begin position="1013"/>
        <end position="1034"/>
    </location>
</feature>
<evidence type="ECO:0000256" key="2">
    <source>
        <dbReference type="ARBA" id="ARBA00022679"/>
    </source>
</evidence>
<dbReference type="PROSITE" id="PS00108">
    <property type="entry name" value="PROTEIN_KINASE_ST"/>
    <property type="match status" value="1"/>
</dbReference>
<dbReference type="InterPro" id="IPR033695">
    <property type="entry name" value="POLO_box_2"/>
</dbReference>
<protein>
    <submittedName>
        <fullName evidence="9">Polo-like kinase</fullName>
    </submittedName>
</protein>
<evidence type="ECO:0000256" key="4">
    <source>
        <dbReference type="ARBA" id="ARBA00022777"/>
    </source>
</evidence>